<dbReference type="SUPFAM" id="SSF53623">
    <property type="entry name" value="MurD-like peptide ligases, catalytic domain"/>
    <property type="match status" value="1"/>
</dbReference>
<sequence length="416" mass="46478">MRGVLAAAIYGYPGRKLKIIGVTGTNGKTTTANMIAKILEKANYKVGLATTINFKIGREEWVNQTKMTTVSPFQLQKFLKQCLDAGCHWVIVETTSHAIAQYRNFGINYHMAILTNITHDHLDYHKTFEEYRDTKAKLFSTGQTINILNNDDKSIEYFEKLMAKDIVSYGTDMPDVERRGRPDILGKKIILESTGSMFTVITPTSQIGINLRLPGKFNIYNTLAALSIAFKLKINFELAKEAIEKITNIPGRMEKIDMGQSFTLLIDYAHTPDALEKIYQTLEAAKRGRIVAVLGACGDRDKSKRPILGALAGRFADIVIITNEDPYTEDPVKIIEEVASGVPRGSDQKNPKIEGKNFFKILNRKDAIAKAIELAYADDIVIITGKGAEESMVVGHEKVPFSDKKVVKDLLLRRMQ</sequence>
<keyword evidence="2" id="KW-0132">Cell division</keyword>
<dbReference type="PANTHER" id="PTHR23135">
    <property type="entry name" value="MUR LIGASE FAMILY MEMBER"/>
    <property type="match status" value="1"/>
</dbReference>
<dbReference type="Pfam" id="PF08245">
    <property type="entry name" value="Mur_ligase_M"/>
    <property type="match status" value="1"/>
</dbReference>
<gene>
    <name evidence="5" type="ORF">US94_C0013G0010</name>
</gene>
<comment type="caution">
    <text evidence="5">The sequence shown here is derived from an EMBL/GenBank/DDBJ whole genome shotgun (WGS) entry which is preliminary data.</text>
</comment>
<dbReference type="GO" id="GO:0051301">
    <property type="term" value="P:cell division"/>
    <property type="evidence" value="ECO:0007669"/>
    <property type="project" value="UniProtKB-KW"/>
</dbReference>
<dbReference type="InterPro" id="IPR036565">
    <property type="entry name" value="Mur-like_cat_sf"/>
</dbReference>
<evidence type="ECO:0000313" key="6">
    <source>
        <dbReference type="Proteomes" id="UP000034498"/>
    </source>
</evidence>
<organism evidence="5 6">
    <name type="scientific">Berkelbacteria bacterium GW2011_GWB1_38_5</name>
    <dbReference type="NCBI Taxonomy" id="1618336"/>
    <lineage>
        <taxon>Bacteria</taxon>
        <taxon>Candidatus Berkelbacteria</taxon>
    </lineage>
</organism>
<dbReference type="GO" id="GO:0016881">
    <property type="term" value="F:acid-amino acid ligase activity"/>
    <property type="evidence" value="ECO:0007669"/>
    <property type="project" value="InterPro"/>
</dbReference>
<dbReference type="InterPro" id="IPR013221">
    <property type="entry name" value="Mur_ligase_cen"/>
</dbReference>
<comment type="subcellular location">
    <subcellularLocation>
        <location evidence="2">Cytoplasm</location>
    </subcellularLocation>
</comment>
<dbReference type="GO" id="GO:0071555">
    <property type="term" value="P:cell wall organization"/>
    <property type="evidence" value="ECO:0007669"/>
    <property type="project" value="UniProtKB-KW"/>
</dbReference>
<dbReference type="SUPFAM" id="SSF53244">
    <property type="entry name" value="MurD-like peptide ligases, peptide-binding domain"/>
    <property type="match status" value="1"/>
</dbReference>
<evidence type="ECO:0000259" key="3">
    <source>
        <dbReference type="Pfam" id="PF02875"/>
    </source>
</evidence>
<dbReference type="InterPro" id="IPR005761">
    <property type="entry name" value="UDP-N-AcMur-Glu-dNH2Pim_ligase"/>
</dbReference>
<dbReference type="GO" id="GO:0009252">
    <property type="term" value="P:peptidoglycan biosynthetic process"/>
    <property type="evidence" value="ECO:0007669"/>
    <property type="project" value="UniProtKB-UniPathway"/>
</dbReference>
<evidence type="ECO:0000313" key="5">
    <source>
        <dbReference type="EMBL" id="KKQ74140.1"/>
    </source>
</evidence>
<dbReference type="Gene3D" id="3.40.1190.10">
    <property type="entry name" value="Mur-like, catalytic domain"/>
    <property type="match status" value="1"/>
</dbReference>
<dbReference type="Gene3D" id="3.90.190.20">
    <property type="entry name" value="Mur ligase, C-terminal domain"/>
    <property type="match status" value="1"/>
</dbReference>
<dbReference type="GO" id="GO:0005737">
    <property type="term" value="C:cytoplasm"/>
    <property type="evidence" value="ECO:0007669"/>
    <property type="project" value="UniProtKB-SubCell"/>
</dbReference>
<keyword evidence="2" id="KW-0131">Cell cycle</keyword>
<evidence type="ECO:0000256" key="1">
    <source>
        <dbReference type="ARBA" id="ARBA00005898"/>
    </source>
</evidence>
<feature type="domain" description="Mur ligase central" evidence="4">
    <location>
        <begin position="22"/>
        <end position="228"/>
    </location>
</feature>
<name>A0A0G0KF81_9BACT</name>
<comment type="pathway">
    <text evidence="2">Cell wall biogenesis; peptidoglycan biosynthesis.</text>
</comment>
<accession>A0A0G0KF81</accession>
<dbReference type="InterPro" id="IPR036615">
    <property type="entry name" value="Mur_ligase_C_dom_sf"/>
</dbReference>
<dbReference type="NCBIfam" id="NF001126">
    <property type="entry name" value="PRK00139.1-4"/>
    <property type="match status" value="1"/>
</dbReference>
<evidence type="ECO:0000259" key="4">
    <source>
        <dbReference type="Pfam" id="PF08245"/>
    </source>
</evidence>
<keyword evidence="2" id="KW-0133">Cell shape</keyword>
<dbReference type="UniPathway" id="UPA00219"/>
<dbReference type="PATRIC" id="fig|1618336.3.peg.285"/>
<dbReference type="Pfam" id="PF02875">
    <property type="entry name" value="Mur_ligase_C"/>
    <property type="match status" value="1"/>
</dbReference>
<dbReference type="EMBL" id="LBUX01000013">
    <property type="protein sequence ID" value="KKQ74140.1"/>
    <property type="molecule type" value="Genomic_DNA"/>
</dbReference>
<dbReference type="Proteomes" id="UP000034498">
    <property type="component" value="Unassembled WGS sequence"/>
</dbReference>
<proteinExistence type="inferred from homology"/>
<evidence type="ECO:0000256" key="2">
    <source>
        <dbReference type="RuleBase" id="RU004135"/>
    </source>
</evidence>
<keyword evidence="2" id="KW-0961">Cell wall biogenesis/degradation</keyword>
<dbReference type="InterPro" id="IPR004101">
    <property type="entry name" value="Mur_ligase_C"/>
</dbReference>
<feature type="domain" description="Mur ligase C-terminal" evidence="3">
    <location>
        <begin position="251"/>
        <end position="387"/>
    </location>
</feature>
<dbReference type="PANTHER" id="PTHR23135:SF4">
    <property type="entry name" value="UDP-N-ACETYLMURAMOYL-L-ALANYL-D-GLUTAMATE--2,6-DIAMINOPIMELATE LIGASE MURE HOMOLOG, CHLOROPLASTIC"/>
    <property type="match status" value="1"/>
</dbReference>
<reference evidence="5 6" key="1">
    <citation type="journal article" date="2015" name="Nature">
        <title>rRNA introns, odd ribosomes, and small enigmatic genomes across a large radiation of phyla.</title>
        <authorList>
            <person name="Brown C.T."/>
            <person name="Hug L.A."/>
            <person name="Thomas B.C."/>
            <person name="Sharon I."/>
            <person name="Castelle C.J."/>
            <person name="Singh A."/>
            <person name="Wilkins M.J."/>
            <person name="Williams K.H."/>
            <person name="Banfield J.F."/>
        </authorList>
    </citation>
    <scope>NUCLEOTIDE SEQUENCE [LARGE SCALE GENOMIC DNA]</scope>
</reference>
<dbReference type="GO" id="GO:0008360">
    <property type="term" value="P:regulation of cell shape"/>
    <property type="evidence" value="ECO:0007669"/>
    <property type="project" value="UniProtKB-KW"/>
</dbReference>
<keyword evidence="2" id="KW-0573">Peptidoglycan synthesis</keyword>
<dbReference type="NCBIfam" id="TIGR01085">
    <property type="entry name" value="murE"/>
    <property type="match status" value="1"/>
</dbReference>
<comment type="similarity">
    <text evidence="1">Belongs to the MurCDEF family. MurE subfamily.</text>
</comment>
<dbReference type="STRING" id="1618336.US94_C0013G0010"/>
<dbReference type="GO" id="GO:0005524">
    <property type="term" value="F:ATP binding"/>
    <property type="evidence" value="ECO:0007669"/>
    <property type="project" value="InterPro"/>
</dbReference>
<protein>
    <submittedName>
        <fullName evidence="5">UDP-N-acetylmuramoyl-L-alanyl-D-glutamate-2, 6-diaminopimelate ligase</fullName>
    </submittedName>
</protein>
<dbReference type="AlphaFoldDB" id="A0A0G0KF81"/>
<keyword evidence="5" id="KW-0436">Ligase</keyword>